<dbReference type="AlphaFoldDB" id="A0A2R4MJ09"/>
<dbReference type="Gene3D" id="2.60.120.10">
    <property type="entry name" value="Jelly Rolls"/>
    <property type="match status" value="1"/>
</dbReference>
<evidence type="ECO:0000259" key="1">
    <source>
        <dbReference type="PROSITE" id="PS50042"/>
    </source>
</evidence>
<dbReference type="KEGG" id="mmyr:MXMO3_03436"/>
<feature type="domain" description="Cyclic nucleotide-binding" evidence="1">
    <location>
        <begin position="12"/>
        <end position="59"/>
    </location>
</feature>
<reference evidence="2 3" key="1">
    <citation type="submission" date="2017-05" db="EMBL/GenBank/DDBJ databases">
        <title>Genome Analysis of Maritalea myrionectae HL2708#5.</title>
        <authorList>
            <consortium name="Cotde Inc.-PKNU"/>
            <person name="Jang D."/>
            <person name="Oh H.-M."/>
        </authorList>
    </citation>
    <scope>NUCLEOTIDE SEQUENCE [LARGE SCALE GENOMIC DNA]</scope>
    <source>
        <strain evidence="2 3">HL2708#5</strain>
        <plasmid evidence="3">phl2708x3</plasmid>
    </source>
</reference>
<geneLocation type="plasmid" evidence="3">
    <name>phl2708x3</name>
</geneLocation>
<evidence type="ECO:0000313" key="3">
    <source>
        <dbReference type="Proteomes" id="UP000258927"/>
    </source>
</evidence>
<keyword evidence="2" id="KW-0614">Plasmid</keyword>
<dbReference type="InterPro" id="IPR018490">
    <property type="entry name" value="cNMP-bd_dom_sf"/>
</dbReference>
<dbReference type="SUPFAM" id="SSF51206">
    <property type="entry name" value="cAMP-binding domain-like"/>
    <property type="match status" value="1"/>
</dbReference>
<dbReference type="InterPro" id="IPR014710">
    <property type="entry name" value="RmlC-like_jellyroll"/>
</dbReference>
<gene>
    <name evidence="2" type="ORF">MXMO3_03436</name>
</gene>
<dbReference type="InterPro" id="IPR000595">
    <property type="entry name" value="cNMP-bd_dom"/>
</dbReference>
<accession>A0A2R4MJ09</accession>
<organism evidence="2 3">
    <name type="scientific">Maritalea myrionectae</name>
    <dbReference type="NCBI Taxonomy" id="454601"/>
    <lineage>
        <taxon>Bacteria</taxon>
        <taxon>Pseudomonadati</taxon>
        <taxon>Pseudomonadota</taxon>
        <taxon>Alphaproteobacteria</taxon>
        <taxon>Hyphomicrobiales</taxon>
        <taxon>Devosiaceae</taxon>
        <taxon>Maritalea</taxon>
    </lineage>
</organism>
<dbReference type="EMBL" id="CP021331">
    <property type="protein sequence ID" value="AVX05939.1"/>
    <property type="molecule type" value="Genomic_DNA"/>
</dbReference>
<protein>
    <recommendedName>
        <fullName evidence="1">Cyclic nucleotide-binding domain-containing protein</fullName>
    </recommendedName>
</protein>
<sequence length="59" mass="6665">MKNSPLVRKLSAFVSLSANELAVLEKFHDRRRTFVAGRELFHQGRSGEAAYVLAQGWAF</sequence>
<name>A0A2R4MJ09_9HYPH</name>
<dbReference type="Proteomes" id="UP000258927">
    <property type="component" value="Plasmid pHL2708X3"/>
</dbReference>
<keyword evidence="3" id="KW-1185">Reference proteome</keyword>
<dbReference type="PROSITE" id="PS50042">
    <property type="entry name" value="CNMP_BINDING_3"/>
    <property type="match status" value="1"/>
</dbReference>
<evidence type="ECO:0000313" key="2">
    <source>
        <dbReference type="EMBL" id="AVX05939.1"/>
    </source>
</evidence>
<proteinExistence type="predicted"/>